<dbReference type="Proteomes" id="UP000316083">
    <property type="component" value="Unassembled WGS sequence"/>
</dbReference>
<organism evidence="3 4">
    <name type="scientific">Azospirillum brasilense</name>
    <dbReference type="NCBI Taxonomy" id="192"/>
    <lineage>
        <taxon>Bacteria</taxon>
        <taxon>Pseudomonadati</taxon>
        <taxon>Pseudomonadota</taxon>
        <taxon>Alphaproteobacteria</taxon>
        <taxon>Rhodospirillales</taxon>
        <taxon>Azospirillaceae</taxon>
        <taxon>Azospirillum</taxon>
    </lineage>
</organism>
<protein>
    <recommendedName>
        <fullName evidence="5">PXPV repeat-containing protein</fullName>
    </recommendedName>
</protein>
<feature type="signal peptide" evidence="2">
    <location>
        <begin position="1"/>
        <end position="22"/>
    </location>
</feature>
<evidence type="ECO:0000256" key="1">
    <source>
        <dbReference type="SAM" id="MobiDB-lite"/>
    </source>
</evidence>
<proteinExistence type="predicted"/>
<feature type="compositionally biased region" description="Polar residues" evidence="1">
    <location>
        <begin position="44"/>
        <end position="68"/>
    </location>
</feature>
<name>A0A560BNF7_AZOBR</name>
<sequence>MTMLKALAIAAGLACAASGALADQYVRGYTRQNGTYVQPHMRTAPNSNPFDNYSTRGNVNPYTGQAGTRNPYAVPSVPSGPYVGAPSVRAPQAPCYGYGCR</sequence>
<comment type="caution">
    <text evidence="3">The sequence shown here is derived from an EMBL/GenBank/DDBJ whole genome shotgun (WGS) entry which is preliminary data.</text>
</comment>
<reference evidence="3 4" key="1">
    <citation type="submission" date="2019-06" db="EMBL/GenBank/DDBJ databases">
        <title>Genomic Encyclopedia of Type Strains, Phase IV (KMG-V): Genome sequencing to study the core and pangenomes of soil and plant-associated prokaryotes.</title>
        <authorList>
            <person name="Whitman W."/>
        </authorList>
    </citation>
    <scope>NUCLEOTIDE SEQUENCE [LARGE SCALE GENOMIC DNA]</scope>
    <source>
        <strain evidence="3 4">BR 11796</strain>
    </source>
</reference>
<gene>
    <name evidence="3" type="ORF">FBZ82_101157</name>
</gene>
<accession>A0A560BNF7</accession>
<keyword evidence="2" id="KW-0732">Signal</keyword>
<feature type="region of interest" description="Disordered" evidence="1">
    <location>
        <begin position="38"/>
        <end position="73"/>
    </location>
</feature>
<evidence type="ECO:0008006" key="5">
    <source>
        <dbReference type="Google" id="ProtNLM"/>
    </source>
</evidence>
<dbReference type="EMBL" id="VITF01000001">
    <property type="protein sequence ID" value="TWA74142.1"/>
    <property type="molecule type" value="Genomic_DNA"/>
</dbReference>
<dbReference type="AlphaFoldDB" id="A0A560BNF7"/>
<evidence type="ECO:0000313" key="3">
    <source>
        <dbReference type="EMBL" id="TWA74142.1"/>
    </source>
</evidence>
<evidence type="ECO:0000256" key="2">
    <source>
        <dbReference type="SAM" id="SignalP"/>
    </source>
</evidence>
<evidence type="ECO:0000313" key="4">
    <source>
        <dbReference type="Proteomes" id="UP000316083"/>
    </source>
</evidence>
<feature type="chain" id="PRO_5021818387" description="PXPV repeat-containing protein" evidence="2">
    <location>
        <begin position="23"/>
        <end position="101"/>
    </location>
</feature>